<dbReference type="PATRIC" id="fig|145458.7.peg.2331"/>
<evidence type="ECO:0000313" key="1">
    <source>
        <dbReference type="EMBL" id="KKM46784.1"/>
    </source>
</evidence>
<dbReference type="STRING" id="145458.APU90_06800"/>
<evidence type="ECO:0000313" key="2">
    <source>
        <dbReference type="EMBL" id="PPI13468.1"/>
    </source>
</evidence>
<evidence type="ECO:0000313" key="4">
    <source>
        <dbReference type="Proteomes" id="UP000237966"/>
    </source>
</evidence>
<evidence type="ECO:0000313" key="3">
    <source>
        <dbReference type="Proteomes" id="UP000052979"/>
    </source>
</evidence>
<dbReference type="EMBL" id="LBFI01000012">
    <property type="protein sequence ID" value="KKM46784.1"/>
    <property type="molecule type" value="Genomic_DNA"/>
</dbReference>
<proteinExistence type="predicted"/>
<dbReference type="EMBL" id="PSWU01000014">
    <property type="protein sequence ID" value="PPI13468.1"/>
    <property type="molecule type" value="Genomic_DNA"/>
</dbReference>
<name>A0A0C5BIS3_9MICO</name>
<reference evidence="1 3" key="1">
    <citation type="submission" date="2015-04" db="EMBL/GenBank/DDBJ databases">
        <title>Draft genome sequence of Rathayibacter toxicus strain FH-142 (AKA 70134 or CS 32), a Western Australian isolate.</title>
        <authorList>
            <consortium name="Consortium for Microbial Forensics and Genomics (microFORGE)"/>
            <person name="Knight B.M."/>
            <person name="Roberts D.P."/>
            <person name="Lin D."/>
            <person name="Hari K."/>
            <person name="Fletcher J."/>
            <person name="Melcher U."/>
            <person name="Blagden T."/>
            <person name="Luster D.G."/>
            <person name="Sechler A.J."/>
            <person name="Schneider W.L."/>
            <person name="Winegar R.A."/>
        </authorList>
    </citation>
    <scope>NUCLEOTIDE SEQUENCE [LARGE SCALE GENOMIC DNA]</scope>
    <source>
        <strain evidence="1 3">FH142</strain>
    </source>
</reference>
<protein>
    <submittedName>
        <fullName evidence="1">Uncharacterized protein</fullName>
    </submittedName>
</protein>
<dbReference type="Proteomes" id="UP000237966">
    <property type="component" value="Unassembled WGS sequence"/>
</dbReference>
<gene>
    <name evidence="2" type="ORF">C5C51_10075</name>
    <name evidence="1" type="ORF">VT73_01900</name>
</gene>
<dbReference type="AlphaFoldDB" id="A0A0C5BIS3"/>
<comment type="caution">
    <text evidence="1">The sequence shown here is derived from an EMBL/GenBank/DDBJ whole genome shotgun (WGS) entry which is preliminary data.</text>
</comment>
<organism evidence="1 3">
    <name type="scientific">Rathayibacter toxicus</name>
    <dbReference type="NCBI Taxonomy" id="145458"/>
    <lineage>
        <taxon>Bacteria</taxon>
        <taxon>Bacillati</taxon>
        <taxon>Actinomycetota</taxon>
        <taxon>Actinomycetes</taxon>
        <taxon>Micrococcales</taxon>
        <taxon>Microbacteriaceae</taxon>
        <taxon>Rathayibacter</taxon>
    </lineage>
</organism>
<reference evidence="2 4" key="2">
    <citation type="submission" date="2018-02" db="EMBL/GenBank/DDBJ databases">
        <title>Bacteriophage NCPPB3778 and a type I-E CRISPR drive the evolution of the US Biological Select Agent, Rathayibacter toxicus.</title>
        <authorList>
            <person name="Davis E.W.II."/>
            <person name="Tabima J.F."/>
            <person name="Weisberg A.J."/>
            <person name="Lopes L.D."/>
            <person name="Wiseman M.S."/>
            <person name="Wiseman M.S."/>
            <person name="Pupko T."/>
            <person name="Belcher M.S."/>
            <person name="Sechler A.J."/>
            <person name="Tancos M.A."/>
            <person name="Schroeder B.K."/>
            <person name="Murray T.D."/>
            <person name="Luster D.G."/>
            <person name="Schneider W.L."/>
            <person name="Rogers E."/>
            <person name="Andreote F.D."/>
            <person name="Grunwald N.J."/>
            <person name="Putnam M.L."/>
            <person name="Chang J.H."/>
        </authorList>
    </citation>
    <scope>NUCLEOTIDE SEQUENCE [LARGE SCALE GENOMIC DNA]</scope>
    <source>
        <strain evidence="2 4">FH99</strain>
    </source>
</reference>
<keyword evidence="3" id="KW-1185">Reference proteome</keyword>
<dbReference type="Proteomes" id="UP000052979">
    <property type="component" value="Unassembled WGS sequence"/>
</dbReference>
<dbReference type="KEGG" id="rtx:TI83_10265"/>
<accession>A0A0C5BIS3</accession>
<sequence>MLVALEFSILTVVMPDMQSDFATPVRDSQWRLSAYAIAYELLLGASLIPSEPGRASSSAWPCSP</sequence>
<dbReference type="KEGG" id="rtc:APU90_06800"/>